<dbReference type="PROSITE" id="PS50119">
    <property type="entry name" value="ZF_BBOX"/>
    <property type="match status" value="1"/>
</dbReference>
<evidence type="ECO:0000259" key="7">
    <source>
        <dbReference type="PROSITE" id="PS50089"/>
    </source>
</evidence>
<feature type="domain" description="B box-type" evidence="8">
    <location>
        <begin position="168"/>
        <end position="208"/>
    </location>
</feature>
<organism evidence="9 10">
    <name type="scientific">Sphaeramia orbicularis</name>
    <name type="common">orbiculate cardinalfish</name>
    <dbReference type="NCBI Taxonomy" id="375764"/>
    <lineage>
        <taxon>Eukaryota</taxon>
        <taxon>Metazoa</taxon>
        <taxon>Chordata</taxon>
        <taxon>Craniata</taxon>
        <taxon>Vertebrata</taxon>
        <taxon>Euteleostomi</taxon>
        <taxon>Actinopterygii</taxon>
        <taxon>Neopterygii</taxon>
        <taxon>Teleostei</taxon>
        <taxon>Neoteleostei</taxon>
        <taxon>Acanthomorphata</taxon>
        <taxon>Gobiaria</taxon>
        <taxon>Kurtiformes</taxon>
        <taxon>Apogonoidei</taxon>
        <taxon>Apogonidae</taxon>
        <taxon>Apogoninae</taxon>
        <taxon>Sphaeramia</taxon>
    </lineage>
</organism>
<evidence type="ECO:0000313" key="10">
    <source>
        <dbReference type="Proteomes" id="UP000472271"/>
    </source>
</evidence>
<reference evidence="9" key="2">
    <citation type="submission" date="2025-08" db="UniProtKB">
        <authorList>
            <consortium name="Ensembl"/>
        </authorList>
    </citation>
    <scope>IDENTIFICATION</scope>
</reference>
<dbReference type="Pfam" id="PF13445">
    <property type="entry name" value="zf-RING_UBOX"/>
    <property type="match status" value="1"/>
</dbReference>
<dbReference type="Ensembl" id="ENSSORT00005005198.1">
    <property type="protein sequence ID" value="ENSSORP00005005053.1"/>
    <property type="gene ID" value="ENSSORG00005003027.1"/>
</dbReference>
<dbReference type="PANTHER" id="PTHR25465">
    <property type="entry name" value="B-BOX DOMAIN CONTAINING"/>
    <property type="match status" value="1"/>
</dbReference>
<keyword evidence="5" id="KW-0175">Coiled coil</keyword>
<dbReference type="InParanoid" id="A0A672YKJ6"/>
<keyword evidence="10" id="KW-1185">Reference proteome</keyword>
<dbReference type="AlphaFoldDB" id="A0A672YKJ6"/>
<evidence type="ECO:0000256" key="4">
    <source>
        <dbReference type="PROSITE-ProRule" id="PRU00024"/>
    </source>
</evidence>
<evidence type="ECO:0000256" key="2">
    <source>
        <dbReference type="ARBA" id="ARBA00022771"/>
    </source>
</evidence>
<sequence length="398" mass="46067">PLFNQEKKIPLRLRTFFSRESCVFIMSVACCLLSEECFLCAICLDVFNTPVTVPCGHNFCKNCIIQDWKINRKYQCPVCKKHFSPLPDLNVNTFVSEMTAQFRQAVEETASEQQKPREVPCDVCTGKKKKALKSCLVCMASYCGMHLEWHQKVSGLKRHKLTDPVENIQDRLCTEHDELMELFCKTEQMCICQLCAHTGHDSHQVVPMRQEYDERKQDLGKTEAEFQEKVQERERKVQEFAYSIKLSKEASDKWIAESVQVFTAFIQSVETGLTELTDTIKMKHATVTKEAEESIKELSQEVSQLRERIAEVKQLSESEDHFQFLQILPHLNLSVPTKDWMEVSLRQPAYERAVARAVAQLKETLTKETEQLLKNKQEQITHAIPGDQPLESKEEEWK</sequence>
<evidence type="ECO:0000256" key="5">
    <source>
        <dbReference type="SAM" id="Coils"/>
    </source>
</evidence>
<dbReference type="SUPFAM" id="SSF57845">
    <property type="entry name" value="B-box zinc-binding domain"/>
    <property type="match status" value="1"/>
</dbReference>
<dbReference type="Gene3D" id="4.10.830.40">
    <property type="match status" value="1"/>
</dbReference>
<feature type="region of interest" description="Disordered" evidence="6">
    <location>
        <begin position="376"/>
        <end position="398"/>
    </location>
</feature>
<dbReference type="Pfam" id="PF25600">
    <property type="entry name" value="TRIM_CC"/>
    <property type="match status" value="1"/>
</dbReference>
<keyword evidence="3" id="KW-0862">Zinc</keyword>
<dbReference type="InterPro" id="IPR017907">
    <property type="entry name" value="Znf_RING_CS"/>
</dbReference>
<dbReference type="SUPFAM" id="SSF57850">
    <property type="entry name" value="RING/U-box"/>
    <property type="match status" value="1"/>
</dbReference>
<evidence type="ECO:0000256" key="6">
    <source>
        <dbReference type="SAM" id="MobiDB-lite"/>
    </source>
</evidence>
<keyword evidence="1" id="KW-0479">Metal-binding</keyword>
<evidence type="ECO:0000259" key="8">
    <source>
        <dbReference type="PROSITE" id="PS50119"/>
    </source>
</evidence>
<proteinExistence type="predicted"/>
<dbReference type="InterPro" id="IPR013083">
    <property type="entry name" value="Znf_RING/FYVE/PHD"/>
</dbReference>
<dbReference type="InterPro" id="IPR001841">
    <property type="entry name" value="Znf_RING"/>
</dbReference>
<feature type="domain" description="RING-type" evidence="7">
    <location>
        <begin position="40"/>
        <end position="80"/>
    </location>
</feature>
<dbReference type="Proteomes" id="UP000472271">
    <property type="component" value="Chromosome 3"/>
</dbReference>
<accession>A0A672YKJ6</accession>
<reference evidence="9" key="1">
    <citation type="submission" date="2019-06" db="EMBL/GenBank/DDBJ databases">
        <authorList>
            <consortium name="Wellcome Sanger Institute Data Sharing"/>
        </authorList>
    </citation>
    <scope>NUCLEOTIDE SEQUENCE [LARGE SCALE GENOMIC DNA]</scope>
</reference>
<dbReference type="SMART" id="SM00184">
    <property type="entry name" value="RING"/>
    <property type="match status" value="1"/>
</dbReference>
<reference evidence="9" key="3">
    <citation type="submission" date="2025-09" db="UniProtKB">
        <authorList>
            <consortium name="Ensembl"/>
        </authorList>
    </citation>
    <scope>IDENTIFICATION</scope>
</reference>
<dbReference type="Gene3D" id="3.30.160.60">
    <property type="entry name" value="Classic Zinc Finger"/>
    <property type="match status" value="1"/>
</dbReference>
<dbReference type="Gene3D" id="3.30.40.10">
    <property type="entry name" value="Zinc/RING finger domain, C3HC4 (zinc finger)"/>
    <property type="match status" value="1"/>
</dbReference>
<protein>
    <submittedName>
        <fullName evidence="9">Uncharacterized protein</fullName>
    </submittedName>
</protein>
<evidence type="ECO:0000313" key="9">
    <source>
        <dbReference type="Ensembl" id="ENSSORP00005005053.1"/>
    </source>
</evidence>
<dbReference type="InterPro" id="IPR000315">
    <property type="entry name" value="Znf_B-box"/>
</dbReference>
<dbReference type="InterPro" id="IPR027370">
    <property type="entry name" value="Znf-RING_euk"/>
</dbReference>
<evidence type="ECO:0000256" key="3">
    <source>
        <dbReference type="ARBA" id="ARBA00022833"/>
    </source>
</evidence>
<dbReference type="GO" id="GO:0008270">
    <property type="term" value="F:zinc ion binding"/>
    <property type="evidence" value="ECO:0007669"/>
    <property type="project" value="UniProtKB-KW"/>
</dbReference>
<dbReference type="Pfam" id="PF00643">
    <property type="entry name" value="zf-B_box"/>
    <property type="match status" value="1"/>
</dbReference>
<dbReference type="PROSITE" id="PS00518">
    <property type="entry name" value="ZF_RING_1"/>
    <property type="match status" value="1"/>
</dbReference>
<name>A0A672YKJ6_9TELE</name>
<feature type="coiled-coil region" evidence="5">
    <location>
        <begin position="288"/>
        <end position="315"/>
    </location>
</feature>
<evidence type="ECO:0000256" key="1">
    <source>
        <dbReference type="ARBA" id="ARBA00022723"/>
    </source>
</evidence>
<dbReference type="InterPro" id="IPR058030">
    <property type="entry name" value="TRIM8/14/16/25/29/45/65_CC"/>
</dbReference>
<dbReference type="PANTHER" id="PTHR25465:SF32">
    <property type="entry name" value="BLOODTHIRSTY-RELATED GENE FAMILY, MEMBER 16 ISOFORM X1-RELATED"/>
    <property type="match status" value="1"/>
</dbReference>
<dbReference type="InterPro" id="IPR051051">
    <property type="entry name" value="E3_ubiq-ligase_TRIM/RNF"/>
</dbReference>
<dbReference type="SMART" id="SM00336">
    <property type="entry name" value="BBOX"/>
    <property type="match status" value="2"/>
</dbReference>
<dbReference type="CDD" id="cd19769">
    <property type="entry name" value="Bbox2_TRIM16-like"/>
    <property type="match status" value="1"/>
</dbReference>
<keyword evidence="2 4" id="KW-0863">Zinc-finger</keyword>
<dbReference type="PROSITE" id="PS50089">
    <property type="entry name" value="ZF_RING_2"/>
    <property type="match status" value="1"/>
</dbReference>